<feature type="region of interest" description="Disordered" evidence="1">
    <location>
        <begin position="130"/>
        <end position="238"/>
    </location>
</feature>
<accession>A0A836KPE9</accession>
<keyword evidence="3" id="KW-1185">Reference proteome</keyword>
<feature type="region of interest" description="Disordered" evidence="1">
    <location>
        <begin position="445"/>
        <end position="476"/>
    </location>
</feature>
<organism evidence="2 3">
    <name type="scientific">Leishmania martiniquensis</name>
    <dbReference type="NCBI Taxonomy" id="1580590"/>
    <lineage>
        <taxon>Eukaryota</taxon>
        <taxon>Discoba</taxon>
        <taxon>Euglenozoa</taxon>
        <taxon>Kinetoplastea</taxon>
        <taxon>Metakinetoplastina</taxon>
        <taxon>Trypanosomatida</taxon>
        <taxon>Trypanosomatidae</taxon>
        <taxon>Leishmaniinae</taxon>
        <taxon>Leishmania</taxon>
    </lineage>
</organism>
<gene>
    <name evidence="2" type="ORF">LSCM1_06311</name>
</gene>
<protein>
    <submittedName>
        <fullName evidence="2">Uncharacterized protein</fullName>
    </submittedName>
</protein>
<evidence type="ECO:0000313" key="3">
    <source>
        <dbReference type="Proteomes" id="UP000673552"/>
    </source>
</evidence>
<sequence>MRAGPSASPRSTLDIADHLSDGGAGAVRSMGLTHAQQECAAVTRGAPIAGSIFEDESERLAPSDDKDLVDSPRQHYTRADNASALHASPLTAAGEPVDSAFLYTPDALIVKAAQCYEQWRQCLVKSSVDDNADADGHSAWGRDDSDRGSSTEENDRVCAAVRGIRLPDSPAREEAGTPYAVAPNEATSALSPTPADDKSCLLSSHRSRSRPNASLFFSPACTRGKECPSGTNGTHSRIHSLEATAHGLTSGRREGIGDTGSTITAPAELQSLSTWMRTPLVSKATSPHVASTTPTARYRIRRLDEEAADPVTVESGPEMRVEGHGAGSQGTRLPPQQRLHQPSLVQTCPCPRQQAGMHAGVATSSGRYEPVHRKYMREDVRIVDEAAGSLQSPTLTEADVSDAHSAAPLSLVYRRLFTDEGEDSDGGVASQCGVAGVCHRERDGAASSHRALDGRAPCLREGGDGQSPSDAPDTSYECQHGTTAVAISDAAGRLTAWTEGDQLCETVIELSSSGSACSDPVEGVDLIEDEIASHFEVGLDQRMRAVRGAASLNGNGSSRIFRSASHLSLPSSAGSTIRDKRDGGARAELTDSGVHTNLAATAGPLPCRDHPLWRKHHAIVSMQYASQLLPSEQANDELLLFLCWAQEKAEWKHRWRQYHHSGHDIGSSETVFGASVLEEGQHMPCVVSEVYKLAYAAARRGRWARGPPSQAPQDDAGSTTERGAAVGAVLARFSSAQATATSCQQRPHIPHPGVFVAAPVWGSEAALSPPPAQEVEWTLTPSAAPSRFVEWIATEVDPYDGLLFSPL</sequence>
<reference evidence="2 3" key="1">
    <citation type="submission" date="2021-03" db="EMBL/GenBank/DDBJ databases">
        <title>Leishmania (Mundinia) martiniquensis Genome sequencing and assembly.</title>
        <authorList>
            <person name="Almutairi H."/>
            <person name="Gatherer D."/>
        </authorList>
    </citation>
    <scope>NUCLEOTIDE SEQUENCE [LARGE SCALE GENOMIC DNA]</scope>
    <source>
        <strain evidence="2">LSCM1</strain>
    </source>
</reference>
<dbReference type="RefSeq" id="XP_067179371.1">
    <property type="nucleotide sequence ID" value="XM_067323742.1"/>
</dbReference>
<dbReference type="OrthoDB" id="265073at2759"/>
<dbReference type="Proteomes" id="UP000673552">
    <property type="component" value="Chromosome 19"/>
</dbReference>
<evidence type="ECO:0000313" key="2">
    <source>
        <dbReference type="EMBL" id="KAG5480607.1"/>
    </source>
</evidence>
<proteinExistence type="predicted"/>
<feature type="compositionally biased region" description="Basic and acidic residues" evidence="1">
    <location>
        <begin position="134"/>
        <end position="156"/>
    </location>
</feature>
<name>A0A836KPE9_9TRYP</name>
<dbReference type="GeneID" id="92516254"/>
<dbReference type="AlphaFoldDB" id="A0A836KPE9"/>
<feature type="region of interest" description="Disordered" evidence="1">
    <location>
        <begin position="309"/>
        <end position="337"/>
    </location>
</feature>
<comment type="caution">
    <text evidence="2">The sequence shown here is derived from an EMBL/GenBank/DDBJ whole genome shotgun (WGS) entry which is preliminary data.</text>
</comment>
<dbReference type="KEGG" id="lmat:92516254"/>
<dbReference type="EMBL" id="JAFEUZ010000019">
    <property type="protein sequence ID" value="KAG5480607.1"/>
    <property type="molecule type" value="Genomic_DNA"/>
</dbReference>
<evidence type="ECO:0000256" key="1">
    <source>
        <dbReference type="SAM" id="MobiDB-lite"/>
    </source>
</evidence>